<organism evidence="1">
    <name type="scientific">Anguilla anguilla</name>
    <name type="common">European freshwater eel</name>
    <name type="synonym">Muraena anguilla</name>
    <dbReference type="NCBI Taxonomy" id="7936"/>
    <lineage>
        <taxon>Eukaryota</taxon>
        <taxon>Metazoa</taxon>
        <taxon>Chordata</taxon>
        <taxon>Craniata</taxon>
        <taxon>Vertebrata</taxon>
        <taxon>Euteleostomi</taxon>
        <taxon>Actinopterygii</taxon>
        <taxon>Neopterygii</taxon>
        <taxon>Teleostei</taxon>
        <taxon>Anguilliformes</taxon>
        <taxon>Anguillidae</taxon>
        <taxon>Anguilla</taxon>
    </lineage>
</organism>
<reference evidence="1" key="2">
    <citation type="journal article" date="2015" name="Fish Shellfish Immunol.">
        <title>Early steps in the European eel (Anguilla anguilla)-Vibrio vulnificus interaction in the gills: Role of the RtxA13 toxin.</title>
        <authorList>
            <person name="Callol A."/>
            <person name="Pajuelo D."/>
            <person name="Ebbesson L."/>
            <person name="Teles M."/>
            <person name="MacKenzie S."/>
            <person name="Amaro C."/>
        </authorList>
    </citation>
    <scope>NUCLEOTIDE SEQUENCE</scope>
</reference>
<dbReference type="EMBL" id="GBXM01025883">
    <property type="protein sequence ID" value="JAH82694.1"/>
    <property type="molecule type" value="Transcribed_RNA"/>
</dbReference>
<name>A0A0E9VX04_ANGAN</name>
<proteinExistence type="predicted"/>
<dbReference type="AlphaFoldDB" id="A0A0E9VX04"/>
<protein>
    <submittedName>
        <fullName evidence="1">Uncharacterized protein</fullName>
    </submittedName>
</protein>
<reference evidence="1" key="1">
    <citation type="submission" date="2014-11" db="EMBL/GenBank/DDBJ databases">
        <authorList>
            <person name="Amaro Gonzalez C."/>
        </authorList>
    </citation>
    <scope>NUCLEOTIDE SEQUENCE</scope>
</reference>
<evidence type="ECO:0000313" key="1">
    <source>
        <dbReference type="EMBL" id="JAH82694.1"/>
    </source>
</evidence>
<accession>A0A0E9VX04</accession>
<sequence>MTSHIYNLSNGVTLYSLSSISGKNIADLNDARQTNVPLSTCKCLFNSYELCAV</sequence>